<dbReference type="Proteomes" id="UP000220904">
    <property type="component" value="Unassembled WGS sequence"/>
</dbReference>
<name>A0A2A7B3J5_9FIRM</name>
<evidence type="ECO:0000313" key="1">
    <source>
        <dbReference type="EMBL" id="PDX85891.1"/>
    </source>
</evidence>
<accession>A0A2A7B3J5</accession>
<gene>
    <name evidence="1" type="ORF">CHR60_12790</name>
</gene>
<protein>
    <submittedName>
        <fullName evidence="1">Uncharacterized protein</fullName>
    </submittedName>
</protein>
<dbReference type="EMBL" id="NOUV01000019">
    <property type="protein sequence ID" value="PDX85891.1"/>
    <property type="molecule type" value="Genomic_DNA"/>
</dbReference>
<sequence length="61" mass="7189">MMVIFPLYFITDSRYTNEVSVYKLYLFVALSAIAARCQLSRRENLWRSAFVFARMQSAMDP</sequence>
<proteinExistence type="predicted"/>
<organism evidence="1 2">
    <name type="scientific">Faecalibacterium prausnitzii</name>
    <dbReference type="NCBI Taxonomy" id="853"/>
    <lineage>
        <taxon>Bacteria</taxon>
        <taxon>Bacillati</taxon>
        <taxon>Bacillota</taxon>
        <taxon>Clostridia</taxon>
        <taxon>Eubacteriales</taxon>
        <taxon>Oscillospiraceae</taxon>
        <taxon>Faecalibacterium</taxon>
    </lineage>
</organism>
<reference evidence="1 2" key="1">
    <citation type="journal article" date="2017" name="Front. Microbiol.">
        <title>New Insights into the Diversity of the Genus Faecalibacterium.</title>
        <authorList>
            <person name="Benevides L."/>
            <person name="Burman S."/>
            <person name="Martin R."/>
            <person name="Robert V."/>
            <person name="Thomas M."/>
            <person name="Miquel S."/>
            <person name="Chain F."/>
            <person name="Sokol H."/>
            <person name="Bermudez-Humaran L.G."/>
            <person name="Morrison M."/>
            <person name="Langella P."/>
            <person name="Azevedo V.A."/>
            <person name="Chatel J.M."/>
            <person name="Soares S."/>
        </authorList>
    </citation>
    <scope>NUCLEOTIDE SEQUENCE [LARGE SCALE GENOMIC DNA]</scope>
    <source>
        <strain evidence="1 2">AHMP21</strain>
    </source>
</reference>
<dbReference type="AlphaFoldDB" id="A0A2A7B3J5"/>
<comment type="caution">
    <text evidence="1">The sequence shown here is derived from an EMBL/GenBank/DDBJ whole genome shotgun (WGS) entry which is preliminary data.</text>
</comment>
<evidence type="ECO:0000313" key="2">
    <source>
        <dbReference type="Proteomes" id="UP000220904"/>
    </source>
</evidence>